<dbReference type="EMBL" id="CP098754">
    <property type="protein sequence ID" value="WIH93896.1"/>
    <property type="molecule type" value="Genomic_DNA"/>
</dbReference>
<feature type="transmembrane region" description="Helical" evidence="1">
    <location>
        <begin position="295"/>
        <end position="314"/>
    </location>
</feature>
<proteinExistence type="predicted"/>
<dbReference type="RefSeq" id="WP_284602266.1">
    <property type="nucleotide sequence ID" value="NZ_CP098752.1"/>
</dbReference>
<feature type="transmembrane region" description="Helical" evidence="1">
    <location>
        <begin position="7"/>
        <end position="28"/>
    </location>
</feature>
<feature type="transmembrane region" description="Helical" evidence="1">
    <location>
        <begin position="125"/>
        <end position="142"/>
    </location>
</feature>
<gene>
    <name evidence="2" type="ORF">NEH99_06270</name>
</gene>
<evidence type="ECO:0000313" key="3">
    <source>
        <dbReference type="Proteomes" id="UP001242021"/>
    </source>
</evidence>
<sequence length="669" mass="80185">MKNKNVIFKISITLVSILIISIILLVFLGKKERLGYLSEFKLISSNNSLEYIYDFRIKYYSEVFRNSDIYGVYVDTNKLMEDNNFIKEIKMYNKGGPFGYIISSKIIDTDKNYDIYYFLKVKKEIIFYVISIFLSLIFVYFINNKNITKKYLIYFCIFSIFIFSISVRIYWANQKELLHEDEYFSISFINSQKWPSIDLNSINNTSGKDILKSIMMPDASISGCINDIKELYKNTNDPQISNLYYSFLRLFFIGTDSVNIKELIIRGAILNCIFFLISYIFLYKLLKMLFEDKNEYILFFLIIMSLSPASITFSHFLRPYQMQEMFFIVITYIVIYTIYYNKYSIVNLLLTSLITGFGYLILTSSMLFVFILSFMLFFNYILTLIKNRRKQYVLYPLIEIKSYKIILYYATAFISALLVSRIFYTNFFGMLFNNGDRALTTINFSGDIFKLINIYAFNGLFIFILIFITSILIRKTKYVIDVNKDKMNLVFFIIILSIVYIISSNLISPYKYQLRYSGVSYILLLFMFIIIFSFIESNKKLKYILMLFISIIYIYRITDYNSFFYFYKKDNELDVLKENIPVYMYKTFYYNYVYGYTYSYSYINTNLYYTYIDDEKKLNDITNSNEFYFVIPMKYSNLLFKDIFNNYYKNRILFYDNTYLFKLEKINCN</sequence>
<organism evidence="2 3">
    <name type="scientific">Brachyspira pilosicoli</name>
    <name type="common">Serpulina pilosicoli</name>
    <dbReference type="NCBI Taxonomy" id="52584"/>
    <lineage>
        <taxon>Bacteria</taxon>
        <taxon>Pseudomonadati</taxon>
        <taxon>Spirochaetota</taxon>
        <taxon>Spirochaetia</taxon>
        <taxon>Brachyspirales</taxon>
        <taxon>Brachyspiraceae</taxon>
        <taxon>Brachyspira</taxon>
    </lineage>
</organism>
<reference evidence="2" key="1">
    <citation type="submission" date="2022-06" db="EMBL/GenBank/DDBJ databases">
        <title>Brachyspira pilosicoli from pigs in Switzerland.</title>
        <authorList>
            <person name="Schmitt S."/>
            <person name="Arnold M."/>
            <person name="Rossano A."/>
            <person name="Perreten V."/>
        </authorList>
    </citation>
    <scope>NUCLEOTIDE SEQUENCE</scope>
    <source>
        <strain evidence="2">MEI4028</strain>
    </source>
</reference>
<dbReference type="Proteomes" id="UP001242021">
    <property type="component" value="Chromosome"/>
</dbReference>
<protein>
    <submittedName>
        <fullName evidence="2">Uncharacterized protein</fullName>
    </submittedName>
</protein>
<keyword evidence="1" id="KW-1133">Transmembrane helix</keyword>
<dbReference type="AlphaFoldDB" id="A0AAJ6G6R8"/>
<keyword evidence="1" id="KW-0812">Transmembrane</keyword>
<feature type="transmembrane region" description="Helical" evidence="1">
    <location>
        <begin position="489"/>
        <end position="508"/>
    </location>
</feature>
<accession>A0AAJ6G6R8</accession>
<feature type="transmembrane region" description="Helical" evidence="1">
    <location>
        <begin position="406"/>
        <end position="432"/>
    </location>
</feature>
<keyword evidence="1" id="KW-0472">Membrane</keyword>
<feature type="transmembrane region" description="Helical" evidence="1">
    <location>
        <begin position="320"/>
        <end position="338"/>
    </location>
</feature>
<name>A0AAJ6G6R8_BRAPL</name>
<evidence type="ECO:0000256" key="1">
    <source>
        <dbReference type="SAM" id="Phobius"/>
    </source>
</evidence>
<feature type="transmembrane region" description="Helical" evidence="1">
    <location>
        <begin position="452"/>
        <end position="473"/>
    </location>
</feature>
<feature type="transmembrane region" description="Helical" evidence="1">
    <location>
        <begin position="263"/>
        <end position="283"/>
    </location>
</feature>
<feature type="transmembrane region" description="Helical" evidence="1">
    <location>
        <begin position="151"/>
        <end position="171"/>
    </location>
</feature>
<feature type="transmembrane region" description="Helical" evidence="1">
    <location>
        <begin position="541"/>
        <end position="558"/>
    </location>
</feature>
<evidence type="ECO:0000313" key="2">
    <source>
        <dbReference type="EMBL" id="WIH93896.1"/>
    </source>
</evidence>
<feature type="transmembrane region" description="Helical" evidence="1">
    <location>
        <begin position="514"/>
        <end position="534"/>
    </location>
</feature>
<feature type="transmembrane region" description="Helical" evidence="1">
    <location>
        <begin position="345"/>
        <end position="362"/>
    </location>
</feature>
<feature type="transmembrane region" description="Helical" evidence="1">
    <location>
        <begin position="368"/>
        <end position="385"/>
    </location>
</feature>